<feature type="non-terminal residue" evidence="2">
    <location>
        <position position="1"/>
    </location>
</feature>
<dbReference type="OrthoDB" id="8944635at2759"/>
<comment type="caution">
    <text evidence="2">The sequence shown here is derived from an EMBL/GenBank/DDBJ whole genome shotgun (WGS) entry which is preliminary data.</text>
</comment>
<dbReference type="EMBL" id="BFAA01028670">
    <property type="protein sequence ID" value="GCB82869.1"/>
    <property type="molecule type" value="Genomic_DNA"/>
</dbReference>
<feature type="compositionally biased region" description="Basic and acidic residues" evidence="1">
    <location>
        <begin position="83"/>
        <end position="92"/>
    </location>
</feature>
<keyword evidence="3" id="KW-1185">Reference proteome</keyword>
<evidence type="ECO:0000313" key="3">
    <source>
        <dbReference type="Proteomes" id="UP000288216"/>
    </source>
</evidence>
<reference evidence="2 3" key="1">
    <citation type="journal article" date="2018" name="Nat. Ecol. Evol.">
        <title>Shark genomes provide insights into elasmobranch evolution and the origin of vertebrates.</title>
        <authorList>
            <person name="Hara Y"/>
            <person name="Yamaguchi K"/>
            <person name="Onimaru K"/>
            <person name="Kadota M"/>
            <person name="Koyanagi M"/>
            <person name="Keeley SD"/>
            <person name="Tatsumi K"/>
            <person name="Tanaka K"/>
            <person name="Motone F"/>
            <person name="Kageyama Y"/>
            <person name="Nozu R"/>
            <person name="Adachi N"/>
            <person name="Nishimura O"/>
            <person name="Nakagawa R"/>
            <person name="Tanegashima C"/>
            <person name="Kiyatake I"/>
            <person name="Matsumoto R"/>
            <person name="Murakumo K"/>
            <person name="Nishida K"/>
            <person name="Terakita A"/>
            <person name="Kuratani S"/>
            <person name="Sato K"/>
            <person name="Hyodo S Kuraku.S."/>
        </authorList>
    </citation>
    <scope>NUCLEOTIDE SEQUENCE [LARGE SCALE GENOMIC DNA]</scope>
</reference>
<dbReference type="PANTHER" id="PTHR23171">
    <property type="entry name" value="GDOWN1"/>
    <property type="match status" value="1"/>
</dbReference>
<dbReference type="GO" id="GO:0031674">
    <property type="term" value="C:I band"/>
    <property type="evidence" value="ECO:0007669"/>
    <property type="project" value="TreeGrafter"/>
</dbReference>
<dbReference type="InterPro" id="IPR051375">
    <property type="entry name" value="Tuftelin_GRINL1A/MYZAP/CCD68"/>
</dbReference>
<feature type="non-terminal residue" evidence="2">
    <location>
        <position position="174"/>
    </location>
</feature>
<feature type="compositionally biased region" description="Basic and acidic residues" evidence="1">
    <location>
        <begin position="50"/>
        <end position="75"/>
    </location>
</feature>
<accession>A0A401QBV7</accession>
<evidence type="ECO:0000256" key="1">
    <source>
        <dbReference type="SAM" id="MobiDB-lite"/>
    </source>
</evidence>
<feature type="compositionally biased region" description="Polar residues" evidence="1">
    <location>
        <begin position="12"/>
        <end position="28"/>
    </location>
</feature>
<evidence type="ECO:0000313" key="2">
    <source>
        <dbReference type="EMBL" id="GCB82869.1"/>
    </source>
</evidence>
<dbReference type="STRING" id="75743.A0A401QBV7"/>
<sequence length="174" mass="19994">VASGERDRAGLSYSSRLNPSAKTGTQATDGGEEETERMREATRRLYGKLQEAERRHECGRKALEDQATHHQEQLAEARASLQRSEERVADRNERVEELQRLMAGMEKEHQTLAAKMRDGESQLEDLRAQNQAGLADHHRSLQLEKEVGTLREKICHLNDMLKSQQRKVRHMIEQ</sequence>
<feature type="region of interest" description="Disordered" evidence="1">
    <location>
        <begin position="1"/>
        <end position="92"/>
    </location>
</feature>
<dbReference type="PANTHER" id="PTHR23171:SF4">
    <property type="entry name" value="TUFTELIN"/>
    <property type="match status" value="1"/>
</dbReference>
<protein>
    <submittedName>
        <fullName evidence="2">Uncharacterized protein</fullName>
    </submittedName>
</protein>
<proteinExistence type="predicted"/>
<dbReference type="AlphaFoldDB" id="A0A401QBV7"/>
<gene>
    <name evidence="2" type="ORF">scyTo_0023356</name>
</gene>
<dbReference type="Proteomes" id="UP000288216">
    <property type="component" value="Unassembled WGS sequence"/>
</dbReference>
<name>A0A401QBV7_SCYTO</name>
<dbReference type="OMA" id="ICHLNDM"/>
<dbReference type="GO" id="GO:0035556">
    <property type="term" value="P:intracellular signal transduction"/>
    <property type="evidence" value="ECO:0007669"/>
    <property type="project" value="TreeGrafter"/>
</dbReference>
<organism evidence="2 3">
    <name type="scientific">Scyliorhinus torazame</name>
    <name type="common">Cloudy catshark</name>
    <name type="synonym">Catulus torazame</name>
    <dbReference type="NCBI Taxonomy" id="75743"/>
    <lineage>
        <taxon>Eukaryota</taxon>
        <taxon>Metazoa</taxon>
        <taxon>Chordata</taxon>
        <taxon>Craniata</taxon>
        <taxon>Vertebrata</taxon>
        <taxon>Chondrichthyes</taxon>
        <taxon>Elasmobranchii</taxon>
        <taxon>Galeomorphii</taxon>
        <taxon>Galeoidea</taxon>
        <taxon>Carcharhiniformes</taxon>
        <taxon>Scyliorhinidae</taxon>
        <taxon>Scyliorhinus</taxon>
    </lineage>
</organism>